<dbReference type="PROSITE" id="PS51186">
    <property type="entry name" value="GNAT"/>
    <property type="match status" value="1"/>
</dbReference>
<organism evidence="2 3">
    <name type="scientific">Microbacterium pygmaeum</name>
    <dbReference type="NCBI Taxonomy" id="370764"/>
    <lineage>
        <taxon>Bacteria</taxon>
        <taxon>Bacillati</taxon>
        <taxon>Actinomycetota</taxon>
        <taxon>Actinomycetes</taxon>
        <taxon>Micrococcales</taxon>
        <taxon>Microbacteriaceae</taxon>
        <taxon>Microbacterium</taxon>
    </lineage>
</organism>
<dbReference type="AlphaFoldDB" id="A0A1G7VMP1"/>
<proteinExistence type="predicted"/>
<keyword evidence="3" id="KW-1185">Reference proteome</keyword>
<protein>
    <submittedName>
        <fullName evidence="2">Predicted acetyltransferase, GNAT superfamily</fullName>
    </submittedName>
</protein>
<dbReference type="InterPro" id="IPR000182">
    <property type="entry name" value="GNAT_dom"/>
</dbReference>
<evidence type="ECO:0000313" key="3">
    <source>
        <dbReference type="Proteomes" id="UP000199009"/>
    </source>
</evidence>
<dbReference type="GO" id="GO:0016747">
    <property type="term" value="F:acyltransferase activity, transferring groups other than amino-acyl groups"/>
    <property type="evidence" value="ECO:0007669"/>
    <property type="project" value="InterPro"/>
</dbReference>
<dbReference type="PANTHER" id="PTHR41700:SF1">
    <property type="entry name" value="N-ACETYLTRANSFERASE DOMAIN-CONTAINING PROTEIN"/>
    <property type="match status" value="1"/>
</dbReference>
<keyword evidence="2" id="KW-0808">Transferase</keyword>
<accession>A0A1G7VMP1</accession>
<dbReference type="Gene3D" id="3.40.630.30">
    <property type="match status" value="1"/>
</dbReference>
<dbReference type="EMBL" id="LT629692">
    <property type="protein sequence ID" value="SDG61075.1"/>
    <property type="molecule type" value="Genomic_DNA"/>
</dbReference>
<dbReference type="SUPFAM" id="SSF55729">
    <property type="entry name" value="Acyl-CoA N-acyltransferases (Nat)"/>
    <property type="match status" value="1"/>
</dbReference>
<reference evidence="2 3" key="1">
    <citation type="submission" date="2016-10" db="EMBL/GenBank/DDBJ databases">
        <authorList>
            <person name="de Groot N.N."/>
        </authorList>
    </citation>
    <scope>NUCLEOTIDE SEQUENCE [LARGE SCALE GENOMIC DNA]</scope>
    <source>
        <strain evidence="2 3">DSM 23142</strain>
    </source>
</reference>
<sequence>MALRVPPCIVRCDTGRVSESTPEPRIRIEQLETIEQIHEAAAVLRSVWAGDRDAMPPNLIRALAYSGNYVVGLYDGDRMVGASIAFFAAPAVRSMHSHITGVLPGLQSRGLGRVLKQHQREWAFARDVGHITWTFDPLVARNAHFNLRVLGARATEYLVDHYGPMDDGVNRGDETDRVMVSWALAAPPVPTPPADAVVAAVAVPTDIAALRREDPAEAAAWRVRVREGVLGHLADGLAIGGFDDERGYLFVRP</sequence>
<dbReference type="Proteomes" id="UP000199009">
    <property type="component" value="Chromosome I"/>
</dbReference>
<name>A0A1G7VMP1_9MICO</name>
<dbReference type="InterPro" id="IPR016181">
    <property type="entry name" value="Acyl_CoA_acyltransferase"/>
</dbReference>
<feature type="domain" description="N-acetyltransferase" evidence="1">
    <location>
        <begin position="26"/>
        <end position="187"/>
    </location>
</feature>
<dbReference type="InterPro" id="IPR038764">
    <property type="entry name" value="GNAT_N_AcTrfase_prd"/>
</dbReference>
<gene>
    <name evidence="2" type="ORF">SAMN04489810_0765</name>
</gene>
<evidence type="ECO:0000259" key="1">
    <source>
        <dbReference type="PROSITE" id="PS51186"/>
    </source>
</evidence>
<dbReference type="STRING" id="370764.SAMN04489810_0765"/>
<dbReference type="PANTHER" id="PTHR41700">
    <property type="entry name" value="GCN5-RELATED N-ACETYLTRANSFERASE"/>
    <property type="match status" value="1"/>
</dbReference>
<evidence type="ECO:0000313" key="2">
    <source>
        <dbReference type="EMBL" id="SDG61075.1"/>
    </source>
</evidence>